<gene>
    <name evidence="2" type="ORF">KFV11_00320</name>
</gene>
<evidence type="ECO:0000313" key="2">
    <source>
        <dbReference type="EMBL" id="UTH13857.1"/>
    </source>
</evidence>
<organism evidence="2 3">
    <name type="scientific">Macrococcus equipercicus</name>
    <dbReference type="NCBI Taxonomy" id="69967"/>
    <lineage>
        <taxon>Bacteria</taxon>
        <taxon>Bacillati</taxon>
        <taxon>Bacillota</taxon>
        <taxon>Bacilli</taxon>
        <taxon>Bacillales</taxon>
        <taxon>Staphylococcaceae</taxon>
        <taxon>Macrococcus</taxon>
    </lineage>
</organism>
<name>A0A9Q9F1F2_9STAP</name>
<reference evidence="2" key="1">
    <citation type="submission" date="2021-04" db="EMBL/GenBank/DDBJ databases">
        <title>Complete Genome Sequences of Macrococcus spp. from dog and cattle.</title>
        <authorList>
            <person name="Schwendener S."/>
            <person name="Perreten V."/>
        </authorList>
    </citation>
    <scope>NUCLEOTIDE SEQUENCE</scope>
    <source>
        <strain evidence="2">Epi0143-OL</strain>
    </source>
</reference>
<sequence>MKVKRFDLYEELWTKSRTAYCNEHDLEFENLKEIIKEHDIPLLPSNYLYHYRKGNILPRYPIQGDNYEIFLVHRKSEKDKLFEKWRYFDDEKKEELFAIYSNIKLPERVGRYHKLIVGHREYVKEQKRLDREAERHPFARRNFNNKQQNVLNTHRISDKTLSDFYVLTDTLFKALESAGCTVSVNDKRIVVKLKSAKEVNKLNSKNGTPSKVFATDFTFLLHFRDKNNRIKNEEGKYPPHFDKPTGQFRCELTGCYPWSESYGIDRNFQGNYNAEELLKILFAKIFEMAQLLYEEKMKHDREVAERKREEEAAERAKNDREKEFNDIKELLHEYKVHKELTGLKEFIKSTKAPKASMEEMLWYKATLKWLDDASRMDNGLSQYQHQDLINYLLDEKTTNETVFNDNRYRW</sequence>
<evidence type="ECO:0000256" key="1">
    <source>
        <dbReference type="SAM" id="Coils"/>
    </source>
</evidence>
<keyword evidence="1" id="KW-0175">Coiled coil</keyword>
<feature type="coiled-coil region" evidence="1">
    <location>
        <begin position="294"/>
        <end position="333"/>
    </location>
</feature>
<dbReference type="AlphaFoldDB" id="A0A9Q9F1F2"/>
<evidence type="ECO:0000313" key="3">
    <source>
        <dbReference type="Proteomes" id="UP001057381"/>
    </source>
</evidence>
<proteinExistence type="predicted"/>
<dbReference type="Proteomes" id="UP001057381">
    <property type="component" value="Chromosome"/>
</dbReference>
<dbReference type="RefSeq" id="WP_254250001.1">
    <property type="nucleotide sequence ID" value="NZ_CP073809.1"/>
</dbReference>
<accession>A0A9Q9F1F2</accession>
<dbReference type="EMBL" id="CP073809">
    <property type="protein sequence ID" value="UTH13857.1"/>
    <property type="molecule type" value="Genomic_DNA"/>
</dbReference>
<dbReference type="KEGG" id="mequ:KFV11_00320"/>
<protein>
    <submittedName>
        <fullName evidence="2">Uncharacterized protein</fullName>
    </submittedName>
</protein>